<evidence type="ECO:0000313" key="1">
    <source>
        <dbReference type="EMBL" id="PIU03569.1"/>
    </source>
</evidence>
<dbReference type="Gene3D" id="3.90.1070.10">
    <property type="match status" value="1"/>
</dbReference>
<proteinExistence type="predicted"/>
<gene>
    <name evidence="1" type="ORF">COT44_02580</name>
</gene>
<accession>A0A2M6XD46</accession>
<reference evidence="2" key="1">
    <citation type="submission" date="2017-09" db="EMBL/GenBank/DDBJ databases">
        <title>Depth-based differentiation of microbial function through sediment-hosted aquifers and enrichment of novel symbionts in the deep terrestrial subsurface.</title>
        <authorList>
            <person name="Probst A.J."/>
            <person name="Ladd B."/>
            <person name="Jarett J.K."/>
            <person name="Geller-Mcgrath D.E."/>
            <person name="Sieber C.M.K."/>
            <person name="Emerson J.B."/>
            <person name="Anantharaman K."/>
            <person name="Thomas B.C."/>
            <person name="Malmstrom R."/>
            <person name="Stieglmeier M."/>
            <person name="Klingl A."/>
            <person name="Woyke T."/>
            <person name="Ryan C.M."/>
            <person name="Banfield J.F."/>
        </authorList>
    </citation>
    <scope>NUCLEOTIDE SEQUENCE [LARGE SCALE GENOMIC DNA]</scope>
</reference>
<dbReference type="SUPFAM" id="SSF56784">
    <property type="entry name" value="HAD-like"/>
    <property type="match status" value="1"/>
</dbReference>
<dbReference type="InterPro" id="IPR036412">
    <property type="entry name" value="HAD-like_sf"/>
</dbReference>
<dbReference type="AlphaFoldDB" id="A0A2M6XD46"/>
<sequence>MKPISELTSEELKNIKIICFDCDGVTVERGTEIEETEDSLTVKTHVLSESLLNKMILLKKRFHLTFSSGRSLLYLERMYGKLLWENVSLQGENGIFILIDGQVIQQEKFTPELLNKIQQMKEAIRQLAKTNKDIRGFEPKQFLITPHCWKAVPEIEEIVKKYDTNNEFYCWWNGEAYDIAPKNLNKGTSLIKLTEYLGLNINQTMAIGNGLNDKDMVTVAGIGVSTDPKELEADYFTLGKLDLGGEELVDRLLEIIK</sequence>
<comment type="caution">
    <text evidence="1">The sequence shown here is derived from an EMBL/GenBank/DDBJ whole genome shotgun (WGS) entry which is preliminary data.</text>
</comment>
<dbReference type="Pfam" id="PF08282">
    <property type="entry name" value="Hydrolase_3"/>
    <property type="match status" value="1"/>
</dbReference>
<dbReference type="PANTHER" id="PTHR10000">
    <property type="entry name" value="PHOSPHOSERINE PHOSPHATASE"/>
    <property type="match status" value="1"/>
</dbReference>
<dbReference type="GO" id="GO:0016791">
    <property type="term" value="F:phosphatase activity"/>
    <property type="evidence" value="ECO:0007669"/>
    <property type="project" value="TreeGrafter"/>
</dbReference>
<dbReference type="GO" id="GO:0000287">
    <property type="term" value="F:magnesium ion binding"/>
    <property type="evidence" value="ECO:0007669"/>
    <property type="project" value="TreeGrafter"/>
</dbReference>
<organism evidence="1 2">
    <name type="scientific">Candidatus Shapirobacteria bacterium CG08_land_8_20_14_0_20_39_18</name>
    <dbReference type="NCBI Taxonomy" id="1974883"/>
    <lineage>
        <taxon>Bacteria</taxon>
        <taxon>Candidatus Shapironibacteriota</taxon>
    </lineage>
</organism>
<evidence type="ECO:0000313" key="2">
    <source>
        <dbReference type="Proteomes" id="UP000228996"/>
    </source>
</evidence>
<dbReference type="NCBIfam" id="TIGR01484">
    <property type="entry name" value="HAD-SF-IIB"/>
    <property type="match status" value="1"/>
</dbReference>
<dbReference type="Gene3D" id="3.40.50.1000">
    <property type="entry name" value="HAD superfamily/HAD-like"/>
    <property type="match status" value="1"/>
</dbReference>
<evidence type="ECO:0008006" key="3">
    <source>
        <dbReference type="Google" id="ProtNLM"/>
    </source>
</evidence>
<dbReference type="InterPro" id="IPR006379">
    <property type="entry name" value="HAD-SF_hydro_IIB"/>
</dbReference>
<protein>
    <recommendedName>
        <fullName evidence="3">Sucrose phosphatase-like domain-containing protein</fullName>
    </recommendedName>
</protein>
<dbReference type="Proteomes" id="UP000228996">
    <property type="component" value="Unassembled WGS sequence"/>
</dbReference>
<dbReference type="PANTHER" id="PTHR10000:SF8">
    <property type="entry name" value="HAD SUPERFAMILY HYDROLASE-LIKE, TYPE 3"/>
    <property type="match status" value="1"/>
</dbReference>
<name>A0A2M6XD46_9BACT</name>
<dbReference type="InterPro" id="IPR023214">
    <property type="entry name" value="HAD_sf"/>
</dbReference>
<dbReference type="EMBL" id="PEYO01000014">
    <property type="protein sequence ID" value="PIU03569.1"/>
    <property type="molecule type" value="Genomic_DNA"/>
</dbReference>
<dbReference type="GO" id="GO:0005829">
    <property type="term" value="C:cytosol"/>
    <property type="evidence" value="ECO:0007669"/>
    <property type="project" value="TreeGrafter"/>
</dbReference>